<comment type="caution">
    <text evidence="1">The sequence shown here is derived from an EMBL/GenBank/DDBJ whole genome shotgun (WGS) entry which is preliminary data.</text>
</comment>
<dbReference type="EMBL" id="JBHSQS010000006">
    <property type="protein sequence ID" value="MFC5924263.1"/>
    <property type="molecule type" value="Genomic_DNA"/>
</dbReference>
<evidence type="ECO:0000313" key="1">
    <source>
        <dbReference type="EMBL" id="MFC5924263.1"/>
    </source>
</evidence>
<dbReference type="Proteomes" id="UP001596226">
    <property type="component" value="Unassembled WGS sequence"/>
</dbReference>
<dbReference type="RefSeq" id="WP_377510586.1">
    <property type="nucleotide sequence ID" value="NZ_JBHSQS010000006.1"/>
</dbReference>
<reference evidence="2" key="1">
    <citation type="journal article" date="2019" name="Int. J. Syst. Evol. Microbiol.">
        <title>The Global Catalogue of Microorganisms (GCM) 10K type strain sequencing project: providing services to taxonomists for standard genome sequencing and annotation.</title>
        <authorList>
            <consortium name="The Broad Institute Genomics Platform"/>
            <consortium name="The Broad Institute Genome Sequencing Center for Infectious Disease"/>
            <person name="Wu L."/>
            <person name="Ma J."/>
        </authorList>
    </citation>
    <scope>NUCLEOTIDE SEQUENCE [LARGE SCALE GENOMIC DNA]</scope>
    <source>
        <strain evidence="2">CGMCC 4.7144</strain>
    </source>
</reference>
<protein>
    <submittedName>
        <fullName evidence="1">Uncharacterized protein</fullName>
    </submittedName>
</protein>
<sequence length="136" mass="15007">MADVGNYQGRRLWNATVTAFAVLDRYGFRVGAARLEWERGADVVVANATVTITVQADWLERELVVWVQVAGARPMRVEQLIPDFPGLRRLPRSPTRGVLQRRLGRVAQALQVHAPEILQGGQRALARVLDAGGEVA</sequence>
<accession>A0ABW1H4Y8</accession>
<keyword evidence="2" id="KW-1185">Reference proteome</keyword>
<name>A0ABW1H4Y8_9ACTN</name>
<gene>
    <name evidence="1" type="ORF">ACFQGL_13000</name>
</gene>
<evidence type="ECO:0000313" key="2">
    <source>
        <dbReference type="Proteomes" id="UP001596226"/>
    </source>
</evidence>
<proteinExistence type="predicted"/>
<organism evidence="1 2">
    <name type="scientific">Micromonospora vulcania</name>
    <dbReference type="NCBI Taxonomy" id="1441873"/>
    <lineage>
        <taxon>Bacteria</taxon>
        <taxon>Bacillati</taxon>
        <taxon>Actinomycetota</taxon>
        <taxon>Actinomycetes</taxon>
        <taxon>Micromonosporales</taxon>
        <taxon>Micromonosporaceae</taxon>
        <taxon>Micromonospora</taxon>
    </lineage>
</organism>